<protein>
    <submittedName>
        <fullName evidence="2">Uncharacterized protein</fullName>
    </submittedName>
</protein>
<reference evidence="2" key="1">
    <citation type="submission" date="2019-08" db="EMBL/GenBank/DDBJ databases">
        <authorList>
            <person name="Kucharzyk K."/>
            <person name="Murdoch R.W."/>
            <person name="Higgins S."/>
            <person name="Loffler F."/>
        </authorList>
    </citation>
    <scope>NUCLEOTIDE SEQUENCE</scope>
</reference>
<proteinExistence type="predicted"/>
<organism evidence="2">
    <name type="scientific">bioreactor metagenome</name>
    <dbReference type="NCBI Taxonomy" id="1076179"/>
    <lineage>
        <taxon>unclassified sequences</taxon>
        <taxon>metagenomes</taxon>
        <taxon>ecological metagenomes</taxon>
    </lineage>
</organism>
<accession>A0A645CLG2</accession>
<gene>
    <name evidence="2" type="ORF">SDC9_124772</name>
</gene>
<dbReference type="EMBL" id="VSSQ01028159">
    <property type="protein sequence ID" value="MPM77764.1"/>
    <property type="molecule type" value="Genomic_DNA"/>
</dbReference>
<name>A0A645CLG2_9ZZZZ</name>
<dbReference type="AlphaFoldDB" id="A0A645CLG2"/>
<feature type="compositionally biased region" description="Basic and acidic residues" evidence="1">
    <location>
        <begin position="39"/>
        <end position="49"/>
    </location>
</feature>
<comment type="caution">
    <text evidence="2">The sequence shown here is derived from an EMBL/GenBank/DDBJ whole genome shotgun (WGS) entry which is preliminary data.</text>
</comment>
<evidence type="ECO:0000313" key="2">
    <source>
        <dbReference type="EMBL" id="MPM77764.1"/>
    </source>
</evidence>
<feature type="compositionally biased region" description="Basic and acidic residues" evidence="1">
    <location>
        <begin position="7"/>
        <end position="30"/>
    </location>
</feature>
<sequence>MKIRRTAGPERRQADAERIDRFVGQKEQRRAVRPALHCRLREDHRDSKLRAGAQNAAVPAL</sequence>
<evidence type="ECO:0000256" key="1">
    <source>
        <dbReference type="SAM" id="MobiDB-lite"/>
    </source>
</evidence>
<feature type="region of interest" description="Disordered" evidence="1">
    <location>
        <begin position="1"/>
        <end position="61"/>
    </location>
</feature>